<protein>
    <submittedName>
        <fullName evidence="2">Uncharacterized protein</fullName>
    </submittedName>
</protein>
<keyword evidence="3" id="KW-1185">Reference proteome</keyword>
<accession>A0ABQ5REU4</accession>
<gene>
    <name evidence="2" type="ORF">BCONGLO52_05050</name>
</gene>
<evidence type="ECO:0000313" key="3">
    <source>
        <dbReference type="Proteomes" id="UP001144451"/>
    </source>
</evidence>
<reference evidence="2" key="1">
    <citation type="submission" date="2022-12" db="EMBL/GenBank/DDBJ databases">
        <title>Reference genome sequencing for broad-spectrum identification of bacterial and archaeal isolates by mass spectrometry.</title>
        <authorList>
            <person name="Sekiguchi Y."/>
            <person name="Tourlousse D.M."/>
        </authorList>
    </citation>
    <scope>NUCLEOTIDE SEQUENCE</scope>
    <source>
        <strain evidence="2">5-2</strain>
    </source>
</reference>
<sequence length="131" mass="13788">MAATFFPRPFPAPFGAAPAWRALTEVREVGRFAELAGAADVLAAAPVPAPEVPFDEVRLVPLALPVLFEDPLRLLPWAAPPFADFPEGVRRTPAARRLPPPLDGRRDSLMAAPGPSGAWTDEGAAASSSPV</sequence>
<dbReference type="EMBL" id="BSDQ01000001">
    <property type="protein sequence ID" value="GLI29664.1"/>
    <property type="molecule type" value="Genomic_DNA"/>
</dbReference>
<organism evidence="2 3">
    <name type="scientific">Brachybacterium conglomeratum</name>
    <dbReference type="NCBI Taxonomy" id="47846"/>
    <lineage>
        <taxon>Bacteria</taxon>
        <taxon>Bacillati</taxon>
        <taxon>Actinomycetota</taxon>
        <taxon>Actinomycetes</taxon>
        <taxon>Micrococcales</taxon>
        <taxon>Dermabacteraceae</taxon>
        <taxon>Brachybacterium</taxon>
    </lineage>
</organism>
<name>A0ABQ5REU4_9MICO</name>
<proteinExistence type="predicted"/>
<evidence type="ECO:0000256" key="1">
    <source>
        <dbReference type="SAM" id="MobiDB-lite"/>
    </source>
</evidence>
<feature type="region of interest" description="Disordered" evidence="1">
    <location>
        <begin position="90"/>
        <end position="131"/>
    </location>
</feature>
<comment type="caution">
    <text evidence="2">The sequence shown here is derived from an EMBL/GenBank/DDBJ whole genome shotgun (WGS) entry which is preliminary data.</text>
</comment>
<evidence type="ECO:0000313" key="2">
    <source>
        <dbReference type="EMBL" id="GLI29664.1"/>
    </source>
</evidence>
<dbReference type="Proteomes" id="UP001144451">
    <property type="component" value="Unassembled WGS sequence"/>
</dbReference>